<dbReference type="EMBL" id="JAIFTL010000246">
    <property type="protein sequence ID" value="KAG9320920.1"/>
    <property type="molecule type" value="Genomic_DNA"/>
</dbReference>
<feature type="region of interest" description="Disordered" evidence="3">
    <location>
        <begin position="706"/>
        <end position="732"/>
    </location>
</feature>
<dbReference type="PANTHER" id="PTHR46116">
    <property type="entry name" value="(E3-INDEPENDENT) E2 UBIQUITIN-CONJUGATING ENZYME"/>
    <property type="match status" value="1"/>
</dbReference>
<evidence type="ECO:0000259" key="4">
    <source>
        <dbReference type="PROSITE" id="PS50127"/>
    </source>
</evidence>
<dbReference type="PANTHER" id="PTHR46116:SF15">
    <property type="entry name" value="(E3-INDEPENDENT) E2 UBIQUITIN-CONJUGATING ENZYME"/>
    <property type="match status" value="1"/>
</dbReference>
<dbReference type="SUPFAM" id="SSF54495">
    <property type="entry name" value="UBC-like"/>
    <property type="match status" value="1"/>
</dbReference>
<dbReference type="Gene3D" id="3.10.110.10">
    <property type="entry name" value="Ubiquitin Conjugating Enzyme"/>
    <property type="match status" value="1"/>
</dbReference>
<dbReference type="InterPro" id="IPR057735">
    <property type="entry name" value="UBE2O-like_tSH3-B"/>
</dbReference>
<dbReference type="InterPro" id="IPR016135">
    <property type="entry name" value="UBQ-conjugating_enzyme/RWD"/>
</dbReference>
<keyword evidence="1" id="KW-0808">Transferase</keyword>
<sequence length="1016" mass="114279">MAKALITAKIFLEDAVHLKDNPDRLGLVVRTWHDFESGESDSEDEATSGPLGLQQVVVHWCDGSAPQTLLEDDLVVADRSFSHGDVVKLSPNDIMSGSVIGVKVELDLERVCPPMTKFLGIDAQHVDFVQQFAVNNHIIYDGWLGVIEEVEDEVIVLLSDNSVCVIKNSDDLDLRDQIHDQSCFFPDHLAPGHAVCGPSRIFKNARYIRGTYSGQKSGYVARTEVTSITVNWLSFNPLALDQTPGVAPPPRVLDDFENIVVYKSVEQHCTYELMDRVKVVDPDTLKALGVKEYCPYLKSKTTRLQCPDKTHDHELNFATEEMRVIGTKTRVTVQWQDLSISTDVYSTELVPYLNIDDQDVWPSDYVLLKEGEVLTNEQGGVGFDRKKSDMLGIVQSVNAKERTTLVKWFSEERDQGLEQDTEECSLYEIMSHPDLKFRMGDKVIVSREREQSPSSDIAPRAPSVDDVLALVARGNEICNELQKQHRGSEVFNHKMIERRGVVLLERYGVEGVEALDRYLSETNKMALSTMYWLIDRGDPLAPAVSEETLATFTDLEKDMETIRTRLNWIGQIWKVYQDRPSVLVRFMDGTTEEVPVGRIMVVEDDDDDEADDASEDEGEFEEYDFDQEDGEEISSDDSWETDSGAEDDSMSDVEEEVSALRTDKVDTNSHDIEGDHKENSPLPRVNGEESALEKDVVDNALQSRMRDPLSESEDVATSDQGANDPQRKPAQEHGDWKCFLVAEATPADHHFYQSHPVAPYSDRAWIKRIVKEHSILSSSLPEGIRVRAFEDRMDLLRVLIQGPDHTPYRNALFLFDFMLPSQFPSQPPVAFFHSWTGGIGRINPNLYEDGNVCLSLLNTWHGKDQTETWTPSSSILQLLISLQGLVLVPEPYYNEAGFEKFVGTKEAARNSELYNEKVYLLSLKAVQTILNNPPAPFQKEVRHFYFKQGKLEQIVIEGLELIARSETSSSIDGGEEGSGSGSEQDASSGPVMKRISKGALKMLKKHVDNLSLSLEE</sequence>
<dbReference type="Pfam" id="PF23043">
    <property type="entry name" value="SH3-B_UBE2O"/>
    <property type="match status" value="1"/>
</dbReference>
<evidence type="ECO:0000256" key="1">
    <source>
        <dbReference type="ARBA" id="ARBA00022679"/>
    </source>
</evidence>
<gene>
    <name evidence="5" type="ORF">KVV02_001725</name>
</gene>
<protein>
    <recommendedName>
        <fullName evidence="4">UBC core domain-containing protein</fullName>
    </recommendedName>
</protein>
<organism evidence="5 6">
    <name type="scientific">Mortierella alpina</name>
    <name type="common">Oleaginous fungus</name>
    <name type="synonym">Mortierella renispora</name>
    <dbReference type="NCBI Taxonomy" id="64518"/>
    <lineage>
        <taxon>Eukaryota</taxon>
        <taxon>Fungi</taxon>
        <taxon>Fungi incertae sedis</taxon>
        <taxon>Mucoromycota</taxon>
        <taxon>Mortierellomycotina</taxon>
        <taxon>Mortierellomycetes</taxon>
        <taxon>Mortierellales</taxon>
        <taxon>Mortierellaceae</taxon>
        <taxon>Mortierella</taxon>
    </lineage>
</organism>
<comment type="caution">
    <text evidence="5">The sequence shown here is derived from an EMBL/GenBank/DDBJ whole genome shotgun (WGS) entry which is preliminary data.</text>
</comment>
<dbReference type="Pfam" id="PF00179">
    <property type="entry name" value="UQ_con"/>
    <property type="match status" value="1"/>
</dbReference>
<feature type="compositionally biased region" description="Acidic residues" evidence="3">
    <location>
        <begin position="602"/>
        <end position="657"/>
    </location>
</feature>
<dbReference type="PROSITE" id="PS50127">
    <property type="entry name" value="UBC_2"/>
    <property type="match status" value="1"/>
</dbReference>
<proteinExistence type="predicted"/>
<feature type="region of interest" description="Disordered" evidence="3">
    <location>
        <begin position="597"/>
        <end position="694"/>
    </location>
</feature>
<dbReference type="SMART" id="SM00212">
    <property type="entry name" value="UBCc"/>
    <property type="match status" value="1"/>
</dbReference>
<name>A0A9P8D027_MORAP</name>
<reference evidence="5" key="1">
    <citation type="submission" date="2021-07" db="EMBL/GenBank/DDBJ databases">
        <title>Draft genome of Mortierella alpina, strain LL118, isolated from an aspen leaf litter sample.</title>
        <authorList>
            <person name="Yang S."/>
            <person name="Vinatzer B.A."/>
        </authorList>
    </citation>
    <scope>NUCLEOTIDE SEQUENCE</scope>
    <source>
        <strain evidence="5">LL118</strain>
    </source>
</reference>
<evidence type="ECO:0000256" key="3">
    <source>
        <dbReference type="SAM" id="MobiDB-lite"/>
    </source>
</evidence>
<evidence type="ECO:0000256" key="2">
    <source>
        <dbReference type="ARBA" id="ARBA00022786"/>
    </source>
</evidence>
<dbReference type="InterPro" id="IPR057733">
    <property type="entry name" value="UBE2O-like_SH3-B"/>
</dbReference>
<feature type="compositionally biased region" description="Basic and acidic residues" evidence="3">
    <location>
        <begin position="661"/>
        <end position="679"/>
    </location>
</feature>
<dbReference type="InterPro" id="IPR000608">
    <property type="entry name" value="UBC"/>
</dbReference>
<keyword evidence="2" id="KW-0833">Ubl conjugation pathway</keyword>
<dbReference type="AlphaFoldDB" id="A0A9P8D027"/>
<dbReference type="GO" id="GO:0061631">
    <property type="term" value="F:ubiquitin conjugating enzyme activity"/>
    <property type="evidence" value="ECO:0007669"/>
    <property type="project" value="TreeGrafter"/>
</dbReference>
<evidence type="ECO:0000313" key="5">
    <source>
        <dbReference type="EMBL" id="KAG9320920.1"/>
    </source>
</evidence>
<feature type="region of interest" description="Disordered" evidence="3">
    <location>
        <begin position="967"/>
        <end position="991"/>
    </location>
</feature>
<dbReference type="Pfam" id="PF23046">
    <property type="entry name" value="tSH3-B_UBE2O"/>
    <property type="match status" value="1"/>
</dbReference>
<evidence type="ECO:0000313" key="6">
    <source>
        <dbReference type="Proteomes" id="UP000717515"/>
    </source>
</evidence>
<accession>A0A9P8D027</accession>
<feature type="domain" description="UBC core" evidence="4">
    <location>
        <begin position="764"/>
        <end position="927"/>
    </location>
</feature>
<dbReference type="CDD" id="cd23837">
    <property type="entry name" value="UBCc_UBE2O"/>
    <property type="match status" value="1"/>
</dbReference>
<dbReference type="Proteomes" id="UP000717515">
    <property type="component" value="Unassembled WGS sequence"/>
</dbReference>